<dbReference type="RefSeq" id="WP_085358070.1">
    <property type="nucleotide sequence ID" value="NZ_MTAB01000003.1"/>
</dbReference>
<organism evidence="2 3">
    <name type="scientific">Neisseria dumasiana</name>
    <dbReference type="NCBI Taxonomy" id="1931275"/>
    <lineage>
        <taxon>Bacteria</taxon>
        <taxon>Pseudomonadati</taxon>
        <taxon>Pseudomonadota</taxon>
        <taxon>Betaproteobacteria</taxon>
        <taxon>Neisseriales</taxon>
        <taxon>Neisseriaceae</taxon>
        <taxon>Neisseria</taxon>
    </lineage>
</organism>
<evidence type="ECO:0000313" key="2">
    <source>
        <dbReference type="EMBL" id="OSI24655.1"/>
    </source>
</evidence>
<protein>
    <recommendedName>
        <fullName evidence="4">DUF1778 domain-containing protein</fullName>
    </recommendedName>
</protein>
<proteinExistence type="predicted"/>
<name>A0A1X3DKW4_9NEIS</name>
<sequence length="71" mass="8123">MKNEKDNKRWRSPSGREDARVSQAVNLRIRYEDMDLIRDAAEKMCLPMAAFIRMAALKEAKSVNVRPVSAS</sequence>
<feature type="region of interest" description="Disordered" evidence="1">
    <location>
        <begin position="1"/>
        <end position="21"/>
    </location>
</feature>
<evidence type="ECO:0000313" key="3">
    <source>
        <dbReference type="Proteomes" id="UP000193303"/>
    </source>
</evidence>
<evidence type="ECO:0000256" key="1">
    <source>
        <dbReference type="SAM" id="MobiDB-lite"/>
    </source>
</evidence>
<accession>A0A1X3DKW4</accession>
<comment type="caution">
    <text evidence="2">The sequence shown here is derived from an EMBL/GenBank/DDBJ whole genome shotgun (WGS) entry which is preliminary data.</text>
</comment>
<evidence type="ECO:0008006" key="4">
    <source>
        <dbReference type="Google" id="ProtNLM"/>
    </source>
</evidence>
<feature type="compositionally biased region" description="Basic and acidic residues" evidence="1">
    <location>
        <begin position="1"/>
        <end position="20"/>
    </location>
</feature>
<dbReference type="Proteomes" id="UP000193303">
    <property type="component" value="Unassembled WGS sequence"/>
</dbReference>
<dbReference type="AlphaFoldDB" id="A0A1X3DKW4"/>
<gene>
    <name evidence="2" type="ORF">BV912_02030</name>
</gene>
<reference evidence="3" key="1">
    <citation type="submission" date="2017-01" db="EMBL/GenBank/DDBJ databases">
        <authorList>
            <person name="Mah S.A."/>
            <person name="Swanson W.J."/>
            <person name="Moy G.W."/>
            <person name="Vacquier V.D."/>
        </authorList>
    </citation>
    <scope>NUCLEOTIDE SEQUENCE [LARGE SCALE GENOMIC DNA]</scope>
    <source>
        <strain evidence="3">124861</strain>
    </source>
</reference>
<dbReference type="EMBL" id="MTAB01000003">
    <property type="protein sequence ID" value="OSI24655.1"/>
    <property type="molecule type" value="Genomic_DNA"/>
</dbReference>